<name>A0AAV5KI32_9ROSI</name>
<accession>A0AAV5KI32</accession>
<evidence type="ECO:0000313" key="1">
    <source>
        <dbReference type="EMBL" id="GKV24276.1"/>
    </source>
</evidence>
<comment type="caution">
    <text evidence="1">The sequence shown here is derived from an EMBL/GenBank/DDBJ whole genome shotgun (WGS) entry which is preliminary data.</text>
</comment>
<evidence type="ECO:0000313" key="2">
    <source>
        <dbReference type="Proteomes" id="UP001054252"/>
    </source>
</evidence>
<reference evidence="1 2" key="1">
    <citation type="journal article" date="2021" name="Commun. Biol.">
        <title>The genome of Shorea leprosula (Dipterocarpaceae) highlights the ecological relevance of drought in aseasonal tropical rainforests.</title>
        <authorList>
            <person name="Ng K.K.S."/>
            <person name="Kobayashi M.J."/>
            <person name="Fawcett J.A."/>
            <person name="Hatakeyama M."/>
            <person name="Paape T."/>
            <person name="Ng C.H."/>
            <person name="Ang C.C."/>
            <person name="Tnah L.H."/>
            <person name="Lee C.T."/>
            <person name="Nishiyama T."/>
            <person name="Sese J."/>
            <person name="O'Brien M.J."/>
            <person name="Copetti D."/>
            <person name="Mohd Noor M.I."/>
            <person name="Ong R.C."/>
            <person name="Putra M."/>
            <person name="Sireger I.Z."/>
            <person name="Indrioko S."/>
            <person name="Kosugi Y."/>
            <person name="Izuno A."/>
            <person name="Isagi Y."/>
            <person name="Lee S.L."/>
            <person name="Shimizu K.K."/>
        </authorList>
    </citation>
    <scope>NUCLEOTIDE SEQUENCE [LARGE SCALE GENOMIC DNA]</scope>
    <source>
        <strain evidence="1">214</strain>
    </source>
</reference>
<organism evidence="1 2">
    <name type="scientific">Rubroshorea leprosula</name>
    <dbReference type="NCBI Taxonomy" id="152421"/>
    <lineage>
        <taxon>Eukaryota</taxon>
        <taxon>Viridiplantae</taxon>
        <taxon>Streptophyta</taxon>
        <taxon>Embryophyta</taxon>
        <taxon>Tracheophyta</taxon>
        <taxon>Spermatophyta</taxon>
        <taxon>Magnoliopsida</taxon>
        <taxon>eudicotyledons</taxon>
        <taxon>Gunneridae</taxon>
        <taxon>Pentapetalae</taxon>
        <taxon>rosids</taxon>
        <taxon>malvids</taxon>
        <taxon>Malvales</taxon>
        <taxon>Dipterocarpaceae</taxon>
        <taxon>Rubroshorea</taxon>
    </lineage>
</organism>
<proteinExistence type="predicted"/>
<dbReference type="AlphaFoldDB" id="A0AAV5KI32"/>
<dbReference type="Proteomes" id="UP001054252">
    <property type="component" value="Unassembled WGS sequence"/>
</dbReference>
<sequence length="38" mass="4161">MKNTVAVSGVAEHPIPYTNLRLISRPDCRGLPCLVLIL</sequence>
<gene>
    <name evidence="1" type="ORF">SLEP1_g33908</name>
</gene>
<dbReference type="EMBL" id="BPVZ01000065">
    <property type="protein sequence ID" value="GKV24276.1"/>
    <property type="molecule type" value="Genomic_DNA"/>
</dbReference>
<protein>
    <submittedName>
        <fullName evidence="1">Uncharacterized protein</fullName>
    </submittedName>
</protein>
<keyword evidence="2" id="KW-1185">Reference proteome</keyword>